<evidence type="ECO:0008006" key="5">
    <source>
        <dbReference type="Google" id="ProtNLM"/>
    </source>
</evidence>
<dbReference type="InterPro" id="IPR015946">
    <property type="entry name" value="KH_dom-like_a/b"/>
</dbReference>
<dbReference type="SUPFAM" id="SSF89919">
    <property type="entry name" value="Ribosome-binding factor A, RbfA"/>
    <property type="match status" value="1"/>
</dbReference>
<dbReference type="EMBL" id="JAVEPI010000004">
    <property type="protein sequence ID" value="KAK1442317.1"/>
    <property type="molecule type" value="Genomic_DNA"/>
</dbReference>
<evidence type="ECO:0000256" key="1">
    <source>
        <dbReference type="SAM" id="Coils"/>
    </source>
</evidence>
<sequence length="372" mass="42377">MIVLTRRMFLRHYAERFNDLKGELKRIYSNQSQKGIRYRDELLNSIEEKEIRSVHEKFGGSKVAAKGYSDHEIKENVSLPPKASAVKEPSTRSPYDFEQDAYEVADYSNRQATRRLDELKNLTHEERQELQHFEAMSRLSDPHGLLNKRRAILEPKHDAKKLLKQMTNASGAGESASDDDPSNSLLVNRNMFDEIVSRIRATTRREKMETSKIEGAKVPNFNGITVDPIARHVQRRSVRINAMIRDHLEQIIACNDPSFIFGDLGVTSITLKRVEMTSGKSTIKCYYTVTGTDLDENKVQELLEKAQKKVRFSLARKLELGYTPPVVFIKDTGADTASVRRISASPGNAFNMPLECSLKQLGENFHKKMVAF</sequence>
<dbReference type="Pfam" id="PF02033">
    <property type="entry name" value="RBFA"/>
    <property type="match status" value="1"/>
</dbReference>
<proteinExistence type="predicted"/>
<reference evidence="3" key="1">
    <citation type="submission" date="2023-08" db="EMBL/GenBank/DDBJ databases">
        <title>Draft sequence of the Babesia gibsoni genome.</title>
        <authorList>
            <person name="Yamagishi J.Y."/>
            <person name="Xuan X.X."/>
        </authorList>
    </citation>
    <scope>NUCLEOTIDE SEQUENCE</scope>
    <source>
        <strain evidence="3">Azabu</strain>
    </source>
</reference>
<evidence type="ECO:0000313" key="3">
    <source>
        <dbReference type="EMBL" id="KAK1442317.1"/>
    </source>
</evidence>
<gene>
    <name evidence="3" type="ORF">BgAZ_403470</name>
</gene>
<dbReference type="Proteomes" id="UP001230268">
    <property type="component" value="Unassembled WGS sequence"/>
</dbReference>
<comment type="caution">
    <text evidence="3">The sequence shown here is derived from an EMBL/GenBank/DDBJ whole genome shotgun (WGS) entry which is preliminary data.</text>
</comment>
<keyword evidence="1" id="KW-0175">Coiled coil</keyword>
<organism evidence="3 4">
    <name type="scientific">Babesia gibsoni</name>
    <dbReference type="NCBI Taxonomy" id="33632"/>
    <lineage>
        <taxon>Eukaryota</taxon>
        <taxon>Sar</taxon>
        <taxon>Alveolata</taxon>
        <taxon>Apicomplexa</taxon>
        <taxon>Aconoidasida</taxon>
        <taxon>Piroplasmida</taxon>
        <taxon>Babesiidae</taxon>
        <taxon>Babesia</taxon>
    </lineage>
</organism>
<dbReference type="GO" id="GO:0006364">
    <property type="term" value="P:rRNA processing"/>
    <property type="evidence" value="ECO:0007669"/>
    <property type="project" value="InterPro"/>
</dbReference>
<accession>A0AAD8LQ46</accession>
<dbReference type="AlphaFoldDB" id="A0AAD8LQ46"/>
<feature type="coiled-coil region" evidence="1">
    <location>
        <begin position="109"/>
        <end position="136"/>
    </location>
</feature>
<protein>
    <recommendedName>
        <fullName evidence="5">Ribosome-binding factor A</fullName>
    </recommendedName>
</protein>
<dbReference type="InterPro" id="IPR000238">
    <property type="entry name" value="RbfA"/>
</dbReference>
<feature type="region of interest" description="Disordered" evidence="2">
    <location>
        <begin position="74"/>
        <end position="94"/>
    </location>
</feature>
<evidence type="ECO:0000313" key="4">
    <source>
        <dbReference type="Proteomes" id="UP001230268"/>
    </source>
</evidence>
<keyword evidence="4" id="KW-1185">Reference proteome</keyword>
<dbReference type="InterPro" id="IPR023799">
    <property type="entry name" value="RbfA_dom_sf"/>
</dbReference>
<name>A0AAD8LQ46_BABGI</name>
<evidence type="ECO:0000256" key="2">
    <source>
        <dbReference type="SAM" id="MobiDB-lite"/>
    </source>
</evidence>
<dbReference type="Gene3D" id="3.30.300.20">
    <property type="match status" value="1"/>
</dbReference>